<gene>
    <name evidence="1" type="ORF">R5W23_003878</name>
</gene>
<keyword evidence="2" id="KW-1185">Reference proteome</keyword>
<dbReference type="EMBL" id="JAXBLV010000212">
    <property type="protein sequence ID" value="MDY3562412.1"/>
    <property type="molecule type" value="Genomic_DNA"/>
</dbReference>
<evidence type="ECO:0008006" key="3">
    <source>
        <dbReference type="Google" id="ProtNLM"/>
    </source>
</evidence>
<protein>
    <recommendedName>
        <fullName evidence="3">SMI1/KNR4 family protein</fullName>
    </recommendedName>
</protein>
<dbReference type="RefSeq" id="WP_320688735.1">
    <property type="nucleotide sequence ID" value="NZ_JAXBLV010000212.1"/>
</dbReference>
<organism evidence="1 2">
    <name type="scientific">Gemmata algarum</name>
    <dbReference type="NCBI Taxonomy" id="2975278"/>
    <lineage>
        <taxon>Bacteria</taxon>
        <taxon>Pseudomonadati</taxon>
        <taxon>Planctomycetota</taxon>
        <taxon>Planctomycetia</taxon>
        <taxon>Gemmatales</taxon>
        <taxon>Gemmataceae</taxon>
        <taxon>Gemmata</taxon>
    </lineage>
</organism>
<comment type="caution">
    <text evidence="1">The sequence shown here is derived from an EMBL/GenBank/DDBJ whole genome shotgun (WGS) entry which is preliminary data.</text>
</comment>
<proteinExistence type="predicted"/>
<name>A0ABU5F6Q8_9BACT</name>
<evidence type="ECO:0000313" key="1">
    <source>
        <dbReference type="EMBL" id="MDY3562412.1"/>
    </source>
</evidence>
<evidence type="ECO:0000313" key="2">
    <source>
        <dbReference type="Proteomes" id="UP001272242"/>
    </source>
</evidence>
<accession>A0ABU5F6Q8</accession>
<dbReference type="Proteomes" id="UP001272242">
    <property type="component" value="Unassembled WGS sequence"/>
</dbReference>
<sequence>MTEMEWFSGHDRGAMLDQMVGKWSKRQLRLFASACCRRVWPLIVSDAARRVVELTELCADGLATELDLQAAASFAEANTFSLDTSTARANTAAESLATVDNYSGPCMLVAQCAEFAAESEEGERIAQAGLLRDIFGNPFRPAAIDPAWLTSTVVALAEGIYQDRAFERLPILADALQDAGCENADILDHCRGPGPHVRGCWVVDLVLGKE</sequence>
<reference evidence="2" key="1">
    <citation type="journal article" date="2023" name="Mar. Drugs">
        <title>Gemmata algarum, a Novel Planctomycete Isolated from an Algal Mat, Displays Antimicrobial Activity.</title>
        <authorList>
            <person name="Kumar G."/>
            <person name="Kallscheuer N."/>
            <person name="Kashif M."/>
            <person name="Ahamad S."/>
            <person name="Jagadeeshwari U."/>
            <person name="Pannikurungottu S."/>
            <person name="Haufschild T."/>
            <person name="Kabuu M."/>
            <person name="Sasikala C."/>
            <person name="Jogler C."/>
            <person name="Ramana C."/>
        </authorList>
    </citation>
    <scope>NUCLEOTIDE SEQUENCE [LARGE SCALE GENOMIC DNA]</scope>
    <source>
        <strain evidence="2">JC673</strain>
    </source>
</reference>